<evidence type="ECO:0000256" key="1">
    <source>
        <dbReference type="SAM" id="MobiDB-lite"/>
    </source>
</evidence>
<dbReference type="STRING" id="399497.BW733_00805"/>
<protein>
    <submittedName>
        <fullName evidence="2">Uncharacterized protein</fullName>
    </submittedName>
</protein>
<evidence type="ECO:0000313" key="3">
    <source>
        <dbReference type="Proteomes" id="UP000188235"/>
    </source>
</evidence>
<dbReference type="EMBL" id="CP019607">
    <property type="protein sequence ID" value="AQP49591.1"/>
    <property type="molecule type" value="Genomic_DNA"/>
</dbReference>
<sequence length="296" mass="32426">MLLLALVAGGGWFAYSSIKARELAEADAEAVSAAKSAISAIASVDLDDADRIKTAEQRYNEVREEVRGQVSNYSTLTKAKGEFQDQQEELESVQVIVDAWAAAPECAAGYEAAEAVEPLNPSQLERLKGYEELYAAVDKCRADEEAAAEKERQQKEKEEQEKQAAEETRRKNLFKVSNYWFEKSGKGPAKGCLFAVTPEFTNLSKTETFQSVVIDVSFYNPDGSTATDMSGNSSQRLTISKAVAPGALHRSTVATVNYDCAIDLVRIERVELTYASGGKDELYPGEVQYGAQWTNS</sequence>
<feature type="region of interest" description="Disordered" evidence="1">
    <location>
        <begin position="146"/>
        <end position="168"/>
    </location>
</feature>
<dbReference type="Proteomes" id="UP000188235">
    <property type="component" value="Chromosome"/>
</dbReference>
<gene>
    <name evidence="2" type="ORF">BW733_00805</name>
</gene>
<accession>A0A1Q2CU15</accession>
<proteinExistence type="predicted"/>
<evidence type="ECO:0000313" key="2">
    <source>
        <dbReference type="EMBL" id="AQP49591.1"/>
    </source>
</evidence>
<dbReference type="KEGG" id="tfa:BW733_00805"/>
<organism evidence="2 3">
    <name type="scientific">Tessaracoccus flavescens</name>
    <dbReference type="NCBI Taxonomy" id="399497"/>
    <lineage>
        <taxon>Bacteria</taxon>
        <taxon>Bacillati</taxon>
        <taxon>Actinomycetota</taxon>
        <taxon>Actinomycetes</taxon>
        <taxon>Propionibacteriales</taxon>
        <taxon>Propionibacteriaceae</taxon>
        <taxon>Tessaracoccus</taxon>
    </lineage>
</organism>
<name>A0A1Q2CU15_9ACTN</name>
<reference evidence="2 3" key="1">
    <citation type="journal article" date="2008" name="Int. J. Syst. Evol. Microbiol.">
        <title>Tessaracoccus flavescens sp. nov., isolated from marine sediment.</title>
        <authorList>
            <person name="Lee D.W."/>
            <person name="Lee S.D."/>
        </authorList>
    </citation>
    <scope>NUCLEOTIDE SEQUENCE [LARGE SCALE GENOMIC DNA]</scope>
    <source>
        <strain evidence="2 3">SST-39T</strain>
    </source>
</reference>
<dbReference type="AlphaFoldDB" id="A0A1Q2CU15"/>
<keyword evidence="3" id="KW-1185">Reference proteome</keyword>